<comment type="caution">
    <text evidence="10">The sequence shown here is derived from an EMBL/GenBank/DDBJ whole genome shotgun (WGS) entry which is preliminary data.</text>
</comment>
<feature type="compositionally biased region" description="Low complexity" evidence="8">
    <location>
        <begin position="19"/>
        <end position="31"/>
    </location>
</feature>
<evidence type="ECO:0000259" key="9">
    <source>
        <dbReference type="PROSITE" id="PS50928"/>
    </source>
</evidence>
<feature type="transmembrane region" description="Helical" evidence="7">
    <location>
        <begin position="174"/>
        <end position="196"/>
    </location>
</feature>
<keyword evidence="2 7" id="KW-0813">Transport</keyword>
<dbReference type="Pfam" id="PF00528">
    <property type="entry name" value="BPD_transp_1"/>
    <property type="match status" value="1"/>
</dbReference>
<dbReference type="PANTHER" id="PTHR30151:SF20">
    <property type="entry name" value="ABC TRANSPORTER PERMEASE PROTEIN HI_0355-RELATED"/>
    <property type="match status" value="1"/>
</dbReference>
<dbReference type="RefSeq" id="WP_232021037.1">
    <property type="nucleotide sequence ID" value="NZ_AP018920.1"/>
</dbReference>
<dbReference type="GO" id="GO:0055085">
    <property type="term" value="P:transmembrane transport"/>
    <property type="evidence" value="ECO:0007669"/>
    <property type="project" value="InterPro"/>
</dbReference>
<gene>
    <name evidence="10" type="primary">ssuC_1</name>
    <name evidence="10" type="ORF">BG845_00893</name>
</gene>
<dbReference type="Proteomes" id="UP000194360">
    <property type="component" value="Unassembled WGS sequence"/>
</dbReference>
<evidence type="ECO:0000256" key="3">
    <source>
        <dbReference type="ARBA" id="ARBA00022475"/>
    </source>
</evidence>
<name>A0A1Y2N8P2_PSEAH</name>
<evidence type="ECO:0000313" key="10">
    <source>
        <dbReference type="EMBL" id="OSY43288.1"/>
    </source>
</evidence>
<evidence type="ECO:0000256" key="7">
    <source>
        <dbReference type="RuleBase" id="RU363032"/>
    </source>
</evidence>
<dbReference type="CDD" id="cd06261">
    <property type="entry name" value="TM_PBP2"/>
    <property type="match status" value="1"/>
</dbReference>
<evidence type="ECO:0000256" key="5">
    <source>
        <dbReference type="ARBA" id="ARBA00022989"/>
    </source>
</evidence>
<proteinExistence type="inferred from homology"/>
<keyword evidence="3" id="KW-1003">Cell membrane</keyword>
<keyword evidence="5 7" id="KW-1133">Transmembrane helix</keyword>
<comment type="subcellular location">
    <subcellularLocation>
        <location evidence="1 7">Cell membrane</location>
        <topology evidence="1 7">Multi-pass membrane protein</topology>
    </subcellularLocation>
</comment>
<feature type="compositionally biased region" description="Low complexity" evidence="8">
    <location>
        <begin position="39"/>
        <end position="59"/>
    </location>
</feature>
<feature type="region of interest" description="Disordered" evidence="8">
    <location>
        <begin position="1"/>
        <end position="75"/>
    </location>
</feature>
<evidence type="ECO:0000256" key="4">
    <source>
        <dbReference type="ARBA" id="ARBA00022692"/>
    </source>
</evidence>
<dbReference type="InterPro" id="IPR035906">
    <property type="entry name" value="MetI-like_sf"/>
</dbReference>
<dbReference type="Gene3D" id="1.10.3720.10">
    <property type="entry name" value="MetI-like"/>
    <property type="match status" value="1"/>
</dbReference>
<evidence type="ECO:0000313" key="11">
    <source>
        <dbReference type="Proteomes" id="UP000194360"/>
    </source>
</evidence>
<reference evidence="10 11" key="1">
    <citation type="submission" date="2016-09" db="EMBL/GenBank/DDBJ databases">
        <title>Pseudonocardia autotrophica DSM535, a candidate organism with high potential of specific P450 cytochromes.</title>
        <authorList>
            <person name="Grumaz C."/>
            <person name="Vainshtein Y."/>
            <person name="Kirstahler P."/>
            <person name="Sohn K."/>
        </authorList>
    </citation>
    <scope>NUCLEOTIDE SEQUENCE [LARGE SCALE GENOMIC DNA]</scope>
    <source>
        <strain evidence="10 11">DSM 535</strain>
    </source>
</reference>
<evidence type="ECO:0000256" key="6">
    <source>
        <dbReference type="ARBA" id="ARBA00023136"/>
    </source>
</evidence>
<feature type="domain" description="ABC transmembrane type-1" evidence="9">
    <location>
        <begin position="136"/>
        <end position="316"/>
    </location>
</feature>
<dbReference type="STRING" id="2074.BG845_00893"/>
<dbReference type="InterPro" id="IPR000515">
    <property type="entry name" value="MetI-like"/>
</dbReference>
<sequence length="334" mass="33912">MTTVERGGQVPERDGMHGPGSVAAGDPDAAGAPGGAGAPGVAIAGGPDAAGPDGARAPGPGSPGPGGDSAAGPDGESVWMRRLPWVSGPVMLALLLGGWQFAVSVVGVSEFILPAPAAVGSALVELFSGPEIWGHVGITLFEVLAGFGIALVAGVTVGSVLGRVVWLQRAVQPALVALQVVPKVAFVPIFVIWFGFGPTSKIIMAALLAFFPIMLNVMLGVRSVERGHRDVMRGLGAGRWATFRNLELPSTLPYVFAGAEVAIVFSVIGAIVGEYLGGSAGLGFLVVSSLNALDAPRLFAVIVLLAVLGSMLYLAVTTTKKLVIPWHESVSTGV</sequence>
<feature type="transmembrane region" description="Helical" evidence="7">
    <location>
        <begin position="132"/>
        <end position="162"/>
    </location>
</feature>
<feature type="transmembrane region" description="Helical" evidence="7">
    <location>
        <begin position="297"/>
        <end position="316"/>
    </location>
</feature>
<evidence type="ECO:0000256" key="1">
    <source>
        <dbReference type="ARBA" id="ARBA00004651"/>
    </source>
</evidence>
<dbReference type="AlphaFoldDB" id="A0A1Y2N8P2"/>
<dbReference type="SUPFAM" id="SSF161098">
    <property type="entry name" value="MetI-like"/>
    <property type="match status" value="1"/>
</dbReference>
<organism evidence="10 11">
    <name type="scientific">Pseudonocardia autotrophica</name>
    <name type="common">Amycolata autotrophica</name>
    <name type="synonym">Nocardia autotrophica</name>
    <dbReference type="NCBI Taxonomy" id="2074"/>
    <lineage>
        <taxon>Bacteria</taxon>
        <taxon>Bacillati</taxon>
        <taxon>Actinomycetota</taxon>
        <taxon>Actinomycetes</taxon>
        <taxon>Pseudonocardiales</taxon>
        <taxon>Pseudonocardiaceae</taxon>
        <taxon>Pseudonocardia</taxon>
    </lineage>
</organism>
<feature type="transmembrane region" description="Helical" evidence="7">
    <location>
        <begin position="202"/>
        <end position="224"/>
    </location>
</feature>
<accession>A0A1Y2N8P2</accession>
<evidence type="ECO:0000256" key="8">
    <source>
        <dbReference type="SAM" id="MobiDB-lite"/>
    </source>
</evidence>
<dbReference type="GO" id="GO:0005886">
    <property type="term" value="C:plasma membrane"/>
    <property type="evidence" value="ECO:0007669"/>
    <property type="project" value="UniProtKB-SubCell"/>
</dbReference>
<comment type="similarity">
    <text evidence="7">Belongs to the binding-protein-dependent transport system permease family.</text>
</comment>
<protein>
    <submittedName>
        <fullName evidence="10">Putative aliphatic sulfonates transport permease protein SsuC</fullName>
    </submittedName>
</protein>
<feature type="transmembrane region" description="Helical" evidence="7">
    <location>
        <begin position="90"/>
        <end position="112"/>
    </location>
</feature>
<evidence type="ECO:0000256" key="2">
    <source>
        <dbReference type="ARBA" id="ARBA00022448"/>
    </source>
</evidence>
<dbReference type="EMBL" id="MIGB01000003">
    <property type="protein sequence ID" value="OSY43288.1"/>
    <property type="molecule type" value="Genomic_DNA"/>
</dbReference>
<feature type="transmembrane region" description="Helical" evidence="7">
    <location>
        <begin position="254"/>
        <end position="277"/>
    </location>
</feature>
<dbReference type="PANTHER" id="PTHR30151">
    <property type="entry name" value="ALKANE SULFONATE ABC TRANSPORTER-RELATED, MEMBRANE SUBUNIT"/>
    <property type="match status" value="1"/>
</dbReference>
<dbReference type="PROSITE" id="PS50928">
    <property type="entry name" value="ABC_TM1"/>
    <property type="match status" value="1"/>
</dbReference>
<keyword evidence="4 7" id="KW-0812">Transmembrane</keyword>
<keyword evidence="6 7" id="KW-0472">Membrane</keyword>
<keyword evidence="11" id="KW-1185">Reference proteome</keyword>